<sequence>MKVTPAIVPTDGNKFGQRMLEKMGWTQGKGLGANENGRTHNVTAVFKARDDVRGVGCTKKYADSWIAHQDDFNALLQTLNQQQSQKNETGKEKSLVLSLEAKSKSSRSRVHYHKLTRGKDLSSKSSDDLNCIFGRKTIQSSQQSTPNISGESSDDSSQQSLHSEPASIDTSGSSPSKTSEHHHGVITVTSSSSIQEYFAQKMQGRMKQQNADIGSFSDSTSNKPTEELQEGSLQTDKHRKRKRDIADMDSIASLPEKKKKKKSKQRDTKDETSTCRMPVDIHEPEHSVISLKKKKKHKKKNKEAEEGEAGHATDCSSLKGGEMATPGSNGISDTYGQELELIPGSNLGSIKGYEKSKRKDTEDESIMPVDILEPECPKKKKHKKRHKEAEEAGQAIECSSLKGGEIVTPGSDEVTGRDRQKLEHLPGSNLGSIKGYGMAEGAKPGQDINFARRKRLVRFSLEGGEIVAAGSEEVAGTDRQKLEQFPGSNLGSIKGYGN</sequence>
<dbReference type="Proteomes" id="UP000245119">
    <property type="component" value="Linkage Group LG3"/>
</dbReference>
<dbReference type="InterPro" id="IPR000467">
    <property type="entry name" value="G_patch_dom"/>
</dbReference>
<feature type="compositionally biased region" description="Basic and acidic residues" evidence="1">
    <location>
        <begin position="414"/>
        <end position="424"/>
    </location>
</feature>
<feature type="compositionally biased region" description="Basic and acidic residues" evidence="1">
    <location>
        <begin position="302"/>
        <end position="311"/>
    </location>
</feature>
<proteinExistence type="predicted"/>
<dbReference type="STRING" id="400727.A0A2T7PIK0"/>
<dbReference type="Pfam" id="PF01585">
    <property type="entry name" value="G-patch"/>
    <property type="match status" value="1"/>
</dbReference>
<feature type="compositionally biased region" description="Polar residues" evidence="1">
    <location>
        <begin position="206"/>
        <end position="223"/>
    </location>
</feature>
<dbReference type="OrthoDB" id="29523at2759"/>
<dbReference type="GO" id="GO:0010521">
    <property type="term" value="F:telomerase inhibitor activity"/>
    <property type="evidence" value="ECO:0007669"/>
    <property type="project" value="TreeGrafter"/>
</dbReference>
<dbReference type="PANTHER" id="PTHR23149">
    <property type="entry name" value="G PATCH DOMAIN CONTAINING PROTEIN"/>
    <property type="match status" value="1"/>
</dbReference>
<feature type="compositionally biased region" description="Basic residues" evidence="1">
    <location>
        <begin position="291"/>
        <end position="301"/>
    </location>
</feature>
<dbReference type="EMBL" id="PZQS01000003">
    <property type="protein sequence ID" value="PVD33251.1"/>
    <property type="molecule type" value="Genomic_DNA"/>
</dbReference>
<feature type="compositionally biased region" description="Basic and acidic residues" evidence="1">
    <location>
        <begin position="352"/>
        <end position="361"/>
    </location>
</feature>
<keyword evidence="4" id="KW-1185">Reference proteome</keyword>
<organism evidence="3 4">
    <name type="scientific">Pomacea canaliculata</name>
    <name type="common">Golden apple snail</name>
    <dbReference type="NCBI Taxonomy" id="400727"/>
    <lineage>
        <taxon>Eukaryota</taxon>
        <taxon>Metazoa</taxon>
        <taxon>Spiralia</taxon>
        <taxon>Lophotrochozoa</taxon>
        <taxon>Mollusca</taxon>
        <taxon>Gastropoda</taxon>
        <taxon>Caenogastropoda</taxon>
        <taxon>Architaenioglossa</taxon>
        <taxon>Ampullarioidea</taxon>
        <taxon>Ampullariidae</taxon>
        <taxon>Pomacea</taxon>
    </lineage>
</organism>
<comment type="caution">
    <text evidence="3">The sequence shown here is derived from an EMBL/GenBank/DDBJ whole genome shotgun (WGS) entry which is preliminary data.</text>
</comment>
<dbReference type="GO" id="GO:0003676">
    <property type="term" value="F:nucleic acid binding"/>
    <property type="evidence" value="ECO:0007669"/>
    <property type="project" value="InterPro"/>
</dbReference>
<accession>A0A2T7PIK0</accession>
<dbReference type="PANTHER" id="PTHR23149:SF27">
    <property type="entry name" value="PIN2_TERF1-INTERACTING TELOMERASE INHIBITOR 1"/>
    <property type="match status" value="1"/>
</dbReference>
<reference evidence="3 4" key="1">
    <citation type="submission" date="2018-04" db="EMBL/GenBank/DDBJ databases">
        <title>The genome of golden apple snail Pomacea canaliculata provides insight into stress tolerance and invasive adaptation.</title>
        <authorList>
            <person name="Liu C."/>
            <person name="Liu B."/>
            <person name="Ren Y."/>
            <person name="Zhang Y."/>
            <person name="Wang H."/>
            <person name="Li S."/>
            <person name="Jiang F."/>
            <person name="Yin L."/>
            <person name="Zhang G."/>
            <person name="Qian W."/>
            <person name="Fan W."/>
        </authorList>
    </citation>
    <scope>NUCLEOTIDE SEQUENCE [LARGE SCALE GENOMIC DNA]</scope>
    <source>
        <strain evidence="3">SZHN2017</strain>
        <tissue evidence="3">Muscle</tissue>
    </source>
</reference>
<evidence type="ECO:0000259" key="2">
    <source>
        <dbReference type="PROSITE" id="PS50174"/>
    </source>
</evidence>
<dbReference type="InterPro" id="IPR050656">
    <property type="entry name" value="PINX1"/>
</dbReference>
<feature type="compositionally biased region" description="Polar residues" evidence="1">
    <location>
        <begin position="168"/>
        <end position="177"/>
    </location>
</feature>
<name>A0A2T7PIK0_POMCA</name>
<evidence type="ECO:0000313" key="3">
    <source>
        <dbReference type="EMBL" id="PVD33251.1"/>
    </source>
</evidence>
<dbReference type="PROSITE" id="PS50174">
    <property type="entry name" value="G_PATCH"/>
    <property type="match status" value="1"/>
</dbReference>
<feature type="compositionally biased region" description="Basic residues" evidence="1">
    <location>
        <begin position="104"/>
        <end position="116"/>
    </location>
</feature>
<feature type="compositionally biased region" description="Basic and acidic residues" evidence="1">
    <location>
        <begin position="265"/>
        <end position="286"/>
    </location>
</feature>
<feature type="compositionally biased region" description="Polar residues" evidence="1">
    <location>
        <begin position="326"/>
        <end position="335"/>
    </location>
</feature>
<feature type="region of interest" description="Disordered" evidence="1">
    <location>
        <begin position="470"/>
        <end position="498"/>
    </location>
</feature>
<dbReference type="SMART" id="SM00443">
    <property type="entry name" value="G_patch"/>
    <property type="match status" value="1"/>
</dbReference>
<feature type="region of interest" description="Disordered" evidence="1">
    <location>
        <begin position="202"/>
        <end position="444"/>
    </location>
</feature>
<feature type="compositionally biased region" description="Basic and acidic residues" evidence="1">
    <location>
        <begin position="117"/>
        <end position="127"/>
    </location>
</feature>
<feature type="domain" description="G-patch" evidence="2">
    <location>
        <begin position="12"/>
        <end position="60"/>
    </location>
</feature>
<gene>
    <name evidence="3" type="ORF">C0Q70_04503</name>
</gene>
<dbReference type="AlphaFoldDB" id="A0A2T7PIK0"/>
<dbReference type="GO" id="GO:0005730">
    <property type="term" value="C:nucleolus"/>
    <property type="evidence" value="ECO:0007669"/>
    <property type="project" value="TreeGrafter"/>
</dbReference>
<feature type="compositionally biased region" description="Polar residues" evidence="1">
    <location>
        <begin position="137"/>
        <end position="151"/>
    </location>
</feature>
<evidence type="ECO:0000313" key="4">
    <source>
        <dbReference type="Proteomes" id="UP000245119"/>
    </source>
</evidence>
<protein>
    <recommendedName>
        <fullName evidence="2">G-patch domain-containing protein</fullName>
    </recommendedName>
</protein>
<feature type="region of interest" description="Disordered" evidence="1">
    <location>
        <begin position="83"/>
        <end position="184"/>
    </location>
</feature>
<evidence type="ECO:0000256" key="1">
    <source>
        <dbReference type="SAM" id="MobiDB-lite"/>
    </source>
</evidence>